<proteinExistence type="predicted"/>
<feature type="transmembrane region" description="Helical" evidence="2">
    <location>
        <begin position="404"/>
        <end position="427"/>
    </location>
</feature>
<feature type="compositionally biased region" description="Low complexity" evidence="1">
    <location>
        <begin position="1"/>
        <end position="23"/>
    </location>
</feature>
<gene>
    <name evidence="3" type="ORF">WDS16_18215</name>
</gene>
<feature type="transmembrane region" description="Helical" evidence="2">
    <location>
        <begin position="214"/>
        <end position="234"/>
    </location>
</feature>
<evidence type="ECO:0000256" key="2">
    <source>
        <dbReference type="SAM" id="Phobius"/>
    </source>
</evidence>
<reference evidence="3 4" key="1">
    <citation type="submission" date="2024-03" db="EMBL/GenBank/DDBJ databases">
        <title>Natural products discovery in diverse microorganisms through a two-stage MS feature dereplication strategy.</title>
        <authorList>
            <person name="Zhang R."/>
        </authorList>
    </citation>
    <scope>NUCLEOTIDE SEQUENCE [LARGE SCALE GENOMIC DNA]</scope>
    <source>
        <strain evidence="3 4">18930</strain>
    </source>
</reference>
<keyword evidence="2" id="KW-1133">Transmembrane helix</keyword>
<sequence length="434" mass="45591">MNVVGTTPTAAVPPTTAASASGSDSRRELQRLARSTPVRMIALGVLLVLATVGTGFVTAGAVSDRAETLDSLLVRTEPLANSAQNLYGALSVADAAASTAFISGGLEPQEVRDRYAQAVGEAGAEIIRASGGLGETDDEARTALTEIGSSLPVYTGLVETARSNNRSGNPVGASYLGEASTLMQSSLLPRAERLYTEQAARVSNDQERFVNPPVFAIGLIVVTLALLVLAQVYLSARTHRTLNLGFLTASTMVALLLGWMLVAGLISATATDRALDRGVAPLQKLTTGFILAQQARSDETLNLVRRGSAREYDAEFDENTRKLGELFEDDAAMTESLAKWQMAHERIDGALAVGDFNTAVTIATGSGVADSAFQFDALDEMLIDGIENARGELRGNVERAKTSLTGLSSGAIFLTIAAAATVAVGLIPRLREYL</sequence>
<accession>A0ABZ2PJ74</accession>
<keyword evidence="2" id="KW-0472">Membrane</keyword>
<keyword evidence="4" id="KW-1185">Reference proteome</keyword>
<name>A0ABZ2PJ74_9NOCA</name>
<dbReference type="RefSeq" id="WP_338886600.1">
    <property type="nucleotide sequence ID" value="NZ_CP147846.1"/>
</dbReference>
<evidence type="ECO:0008006" key="5">
    <source>
        <dbReference type="Google" id="ProtNLM"/>
    </source>
</evidence>
<protein>
    <recommendedName>
        <fullName evidence="5">Secreted protein</fullName>
    </recommendedName>
</protein>
<evidence type="ECO:0000313" key="4">
    <source>
        <dbReference type="Proteomes" id="UP001432000"/>
    </source>
</evidence>
<feature type="transmembrane region" description="Helical" evidence="2">
    <location>
        <begin position="246"/>
        <end position="268"/>
    </location>
</feature>
<dbReference type="Proteomes" id="UP001432000">
    <property type="component" value="Chromosome"/>
</dbReference>
<keyword evidence="2" id="KW-0812">Transmembrane</keyword>
<evidence type="ECO:0000313" key="3">
    <source>
        <dbReference type="EMBL" id="WXG67178.1"/>
    </source>
</evidence>
<dbReference type="EMBL" id="CP147846">
    <property type="protein sequence ID" value="WXG67178.1"/>
    <property type="molecule type" value="Genomic_DNA"/>
</dbReference>
<organism evidence="3 4">
    <name type="scientific">Rhodococcus sovatensis</name>
    <dbReference type="NCBI Taxonomy" id="1805840"/>
    <lineage>
        <taxon>Bacteria</taxon>
        <taxon>Bacillati</taxon>
        <taxon>Actinomycetota</taxon>
        <taxon>Actinomycetes</taxon>
        <taxon>Mycobacteriales</taxon>
        <taxon>Nocardiaceae</taxon>
        <taxon>Rhodococcus</taxon>
    </lineage>
</organism>
<feature type="transmembrane region" description="Helical" evidence="2">
    <location>
        <begin position="41"/>
        <end position="62"/>
    </location>
</feature>
<evidence type="ECO:0000256" key="1">
    <source>
        <dbReference type="SAM" id="MobiDB-lite"/>
    </source>
</evidence>
<feature type="region of interest" description="Disordered" evidence="1">
    <location>
        <begin position="1"/>
        <end position="26"/>
    </location>
</feature>